<keyword evidence="1" id="KW-0812">Transmembrane</keyword>
<feature type="transmembrane region" description="Helical" evidence="1">
    <location>
        <begin position="29"/>
        <end position="53"/>
    </location>
</feature>
<accession>Q5FL17</accession>
<organism evidence="3">
    <name type="scientific">Lactobacillus acidophilus (strain ATCC 700396 / NCK56 / N2 / NCFM)</name>
    <dbReference type="NCBI Taxonomy" id="272621"/>
    <lineage>
        <taxon>Bacteria</taxon>
        <taxon>Bacillati</taxon>
        <taxon>Bacillota</taxon>
        <taxon>Bacilli</taxon>
        <taxon>Lactobacillales</taxon>
        <taxon>Lactobacillaceae</taxon>
        <taxon>Lactobacillus</taxon>
    </lineage>
</organism>
<evidence type="ECO:0000313" key="3">
    <source>
        <dbReference type="Proteomes" id="UP000006381"/>
    </source>
</evidence>
<gene>
    <name evidence="2" type="ordered locus">LBA0739</name>
</gene>
<keyword evidence="1" id="KW-0472">Membrane</keyword>
<sequence length="200" mass="23430">MIEYIKKRDQIIFMTRLIIKKSKLKTNGFLLAEAIFSLVIVILILTILQNILFSIKKINMSENNQVNDLAYAYVQLNNFMHAKDTRTVYPVKDNHDDKSATFTRIDNKKNEETYNIEYYLKKKVLKVSKVGTKSTGGYMPLIFNIRDAKFETKKDKIIIHIDEYNKGKSDLVFQLDEKVDEKEDVKKKKDLKKAKGKRII</sequence>
<dbReference type="eggNOG" id="COG4940">
    <property type="taxonomic scope" value="Bacteria"/>
</dbReference>
<proteinExistence type="predicted"/>
<dbReference type="Proteomes" id="UP000006381">
    <property type="component" value="Chromosome"/>
</dbReference>
<keyword evidence="1" id="KW-1133">Transmembrane helix</keyword>
<reference evidence="2 3" key="1">
    <citation type="journal article" date="2005" name="Proc. Natl. Acad. Sci. U.S.A.">
        <title>Complete genome sequence of the probiotic lactic acid bacterium Lactobacillus acidophilus NCFM.</title>
        <authorList>
            <person name="Altermann E."/>
            <person name="Russell W.M."/>
            <person name="Azcarate-Peril M.A."/>
            <person name="Barrangou R."/>
            <person name="Buck B.L."/>
            <person name="McAuliffe O."/>
            <person name="Souther N."/>
            <person name="Dobson A."/>
            <person name="Duong T."/>
            <person name="Callanan M."/>
            <person name="Lick S."/>
            <person name="Hamrick A."/>
            <person name="Cano R."/>
            <person name="Klaenhammer T.R."/>
        </authorList>
    </citation>
    <scope>NUCLEOTIDE SEQUENCE [LARGE SCALE GENOMIC DNA]</scope>
    <source>
        <strain evidence="3">ATCC 700396 / NCK56 / N2 / NCFM</strain>
    </source>
</reference>
<dbReference type="PATRIC" id="fig|272621.13.peg.703"/>
<dbReference type="OrthoDB" id="2318325at2"/>
<dbReference type="EMBL" id="CP000033">
    <property type="protein sequence ID" value="AAV42607.1"/>
    <property type="molecule type" value="Genomic_DNA"/>
</dbReference>
<dbReference type="BioCyc" id="LACI272621:G1G49-755-MONOMER"/>
<evidence type="ECO:0000256" key="1">
    <source>
        <dbReference type="SAM" id="Phobius"/>
    </source>
</evidence>
<name>Q5FL17_LACAC</name>
<evidence type="ECO:0000313" key="2">
    <source>
        <dbReference type="EMBL" id="AAV42607.1"/>
    </source>
</evidence>
<protein>
    <recommendedName>
        <fullName evidence="4">Competence protein ComGF</fullName>
    </recommendedName>
</protein>
<dbReference type="Pfam" id="PF15980">
    <property type="entry name" value="ComGF"/>
    <property type="match status" value="1"/>
</dbReference>
<dbReference type="HOGENOM" id="CLU_123822_1_0_9"/>
<dbReference type="STRING" id="272621.LBA0739"/>
<dbReference type="AlphaFoldDB" id="Q5FL17"/>
<dbReference type="InterPro" id="IPR016977">
    <property type="entry name" value="ComGF"/>
</dbReference>
<keyword evidence="3" id="KW-1185">Reference proteome</keyword>
<evidence type="ECO:0008006" key="4">
    <source>
        <dbReference type="Google" id="ProtNLM"/>
    </source>
</evidence>
<dbReference type="KEGG" id="lac:LBA0739"/>